<gene>
    <name evidence="2" type="ORF">ACJMK2_017165</name>
</gene>
<dbReference type="PANTHER" id="PTHR13593:SF113">
    <property type="entry name" value="SI:DKEY-266F7.9"/>
    <property type="match status" value="1"/>
</dbReference>
<evidence type="ECO:0000256" key="1">
    <source>
        <dbReference type="SAM" id="MobiDB-lite"/>
    </source>
</evidence>
<dbReference type="CDD" id="cd08616">
    <property type="entry name" value="PI-PLCXD1c"/>
    <property type="match status" value="1"/>
</dbReference>
<reference evidence="2 3" key="1">
    <citation type="submission" date="2024-11" db="EMBL/GenBank/DDBJ databases">
        <title>Chromosome-level genome assembly of the freshwater bivalve Anodonta woodiana.</title>
        <authorList>
            <person name="Chen X."/>
        </authorList>
    </citation>
    <scope>NUCLEOTIDE SEQUENCE [LARGE SCALE GENOMIC DNA]</scope>
    <source>
        <strain evidence="2">MN2024</strain>
        <tissue evidence="2">Gills</tissue>
    </source>
</reference>
<feature type="region of interest" description="Disordered" evidence="1">
    <location>
        <begin position="45"/>
        <end position="69"/>
    </location>
</feature>
<dbReference type="AlphaFoldDB" id="A0ABD3UX29"/>
<name>A0ABD3UX29_SINWO</name>
<evidence type="ECO:0000313" key="2">
    <source>
        <dbReference type="EMBL" id="KAL3853635.1"/>
    </source>
</evidence>
<proteinExistence type="predicted"/>
<accession>A0ABD3UX29</accession>
<dbReference type="PANTHER" id="PTHR13593">
    <property type="match status" value="1"/>
</dbReference>
<dbReference type="Proteomes" id="UP001634394">
    <property type="component" value="Unassembled WGS sequence"/>
</dbReference>
<dbReference type="Gene3D" id="3.20.20.190">
    <property type="entry name" value="Phosphatidylinositol (PI) phosphodiesterase"/>
    <property type="match status" value="1"/>
</dbReference>
<dbReference type="SUPFAM" id="SSF51695">
    <property type="entry name" value="PLC-like phosphodiesterases"/>
    <property type="match status" value="1"/>
</dbReference>
<comment type="caution">
    <text evidence="2">The sequence shown here is derived from an EMBL/GenBank/DDBJ whole genome shotgun (WGS) entry which is preliminary data.</text>
</comment>
<evidence type="ECO:0000313" key="3">
    <source>
        <dbReference type="Proteomes" id="UP001634394"/>
    </source>
</evidence>
<organism evidence="2 3">
    <name type="scientific">Sinanodonta woodiana</name>
    <name type="common">Chinese pond mussel</name>
    <name type="synonym">Anodonta woodiana</name>
    <dbReference type="NCBI Taxonomy" id="1069815"/>
    <lineage>
        <taxon>Eukaryota</taxon>
        <taxon>Metazoa</taxon>
        <taxon>Spiralia</taxon>
        <taxon>Lophotrochozoa</taxon>
        <taxon>Mollusca</taxon>
        <taxon>Bivalvia</taxon>
        <taxon>Autobranchia</taxon>
        <taxon>Heteroconchia</taxon>
        <taxon>Palaeoheterodonta</taxon>
        <taxon>Unionida</taxon>
        <taxon>Unionoidea</taxon>
        <taxon>Unionidae</taxon>
        <taxon>Unioninae</taxon>
        <taxon>Sinanodonta</taxon>
    </lineage>
</organism>
<sequence length="311" mass="35811">MAGILPCCGREKTCTVTKKEMAFSECKNYENWMSTLPENLRNKPLNELAIPGSHDSSTSSLDPDSDLAPDEPGSIQQIVRMFGQFGRQVMLSWSKTQDMTLTEQLFAGIRYFDFRVASRQETTDLYLVHGFYAEKVETSLKEIYKFLESHPKEVVLLDFNHFYGFTDETHQQCISLIKGILEDKMSVVFYQNKIVQDHLQFWPVCSIQSLWANTSRVDKLIDCLDNVYNEGRPEGIFYCWQGVLTPDLPYVIMHFMGSIKDNLAMKANPSFCEWLKGKRVGKRGINICLTDYVHITNFVPQIISMNFEDNL</sequence>
<dbReference type="InterPro" id="IPR051057">
    <property type="entry name" value="PI-PLC_domain"/>
</dbReference>
<dbReference type="InterPro" id="IPR042158">
    <property type="entry name" value="PLCXD1/2/3"/>
</dbReference>
<protein>
    <recommendedName>
        <fullName evidence="4">PI-PLC X domain-containing protein 3</fullName>
    </recommendedName>
</protein>
<evidence type="ECO:0008006" key="4">
    <source>
        <dbReference type="Google" id="ProtNLM"/>
    </source>
</evidence>
<keyword evidence="3" id="KW-1185">Reference proteome</keyword>
<dbReference type="InterPro" id="IPR017946">
    <property type="entry name" value="PLC-like_Pdiesterase_TIM-brl"/>
</dbReference>
<dbReference type="EMBL" id="JBJQND010000015">
    <property type="protein sequence ID" value="KAL3853635.1"/>
    <property type="molecule type" value="Genomic_DNA"/>
</dbReference>